<evidence type="ECO:0008006" key="9">
    <source>
        <dbReference type="Google" id="ProtNLM"/>
    </source>
</evidence>
<dbReference type="GO" id="GO:0004497">
    <property type="term" value="F:monooxygenase activity"/>
    <property type="evidence" value="ECO:0007669"/>
    <property type="project" value="UniProtKB-KW"/>
</dbReference>
<comment type="cofactor">
    <cofactor evidence="4">
        <name>heme</name>
        <dbReference type="ChEBI" id="CHEBI:30413"/>
    </cofactor>
</comment>
<proteinExistence type="inferred from homology"/>
<evidence type="ECO:0000313" key="7">
    <source>
        <dbReference type="EMBL" id="KAG2231155.1"/>
    </source>
</evidence>
<feature type="chain" id="PRO_5034980337" description="Cytochrome P450" evidence="6">
    <location>
        <begin position="19"/>
        <end position="497"/>
    </location>
</feature>
<feature type="binding site" description="axial binding residue" evidence="4">
    <location>
        <position position="433"/>
    </location>
    <ligand>
        <name>heme</name>
        <dbReference type="ChEBI" id="CHEBI:30413"/>
    </ligand>
    <ligandPart>
        <name>Fe</name>
        <dbReference type="ChEBI" id="CHEBI:18248"/>
    </ligandPart>
</feature>
<dbReference type="InterPro" id="IPR050364">
    <property type="entry name" value="Cytochrome_P450_fung"/>
</dbReference>
<evidence type="ECO:0000256" key="2">
    <source>
        <dbReference type="ARBA" id="ARBA00023002"/>
    </source>
</evidence>
<dbReference type="InterPro" id="IPR002401">
    <property type="entry name" value="Cyt_P450_E_grp-I"/>
</dbReference>
<keyword evidence="2 5" id="KW-0560">Oxidoreductase</keyword>
<keyword evidence="3 4" id="KW-0408">Iron</keyword>
<evidence type="ECO:0000256" key="6">
    <source>
        <dbReference type="SAM" id="SignalP"/>
    </source>
</evidence>
<protein>
    <recommendedName>
        <fullName evidence="9">Cytochrome P450</fullName>
    </recommendedName>
</protein>
<dbReference type="Proteomes" id="UP000613177">
    <property type="component" value="Unassembled WGS sequence"/>
</dbReference>
<sequence length="497" mass="57061">MMKHIVTLLTLIITYVYYKSKKEQRTLPPRAPGHLPVIGHLLQIIKPIPVHQLFFEWSQSVGPIFTCYFGSQRWIVLNSIDIIKDLIVDRGAIYSSRNLPDTLVHDFMQGDDGGGFAFFPYGASWRRLRRIAHTGLVKSKIDTYQPILDERRTVLLSHLYQLTQTKQGVSLSHLLEHYTMTSILAIAYGDMCSFEPGNPALHKAFAITERAANTMGPSDQIREFFPILKRIWPVKREKYFEVRKDFGEFYGGLLEQFKSQYSDQDCFVKDIIELQQLTDLQIRNFIGIFVGAGSDTTTSTLEWLVAFLANHKEVQEKAYNEIIDAVGLDRIPGAQDESRLPYIQCIILETLRLRPPAPIAIPHSTTQTDIYKSWTIPKDTIVVMNLYAVHNDAARFPQPTLFQPDRHFDYVLSQKVAQTDRPHLSFSTGRRVCVGIHLAERNLFMAVSMLLACFRLERVSDELIDTDTARDVRAPTWTPMHYRVKLVPRHDGVQSFF</sequence>
<dbReference type="AlphaFoldDB" id="A0A8H7VS80"/>
<evidence type="ECO:0000256" key="3">
    <source>
        <dbReference type="ARBA" id="ARBA00023004"/>
    </source>
</evidence>
<keyword evidence="1 4" id="KW-0479">Metal-binding</keyword>
<name>A0A8H7VS80_9FUNG</name>
<dbReference type="Pfam" id="PF00067">
    <property type="entry name" value="p450"/>
    <property type="match status" value="1"/>
</dbReference>
<dbReference type="InterPro" id="IPR017972">
    <property type="entry name" value="Cyt_P450_CS"/>
</dbReference>
<evidence type="ECO:0000256" key="1">
    <source>
        <dbReference type="ARBA" id="ARBA00022723"/>
    </source>
</evidence>
<reference evidence="7" key="1">
    <citation type="submission" date="2021-01" db="EMBL/GenBank/DDBJ databases">
        <title>Metabolic potential, ecology and presence of endohyphal bacteria is reflected in genomic diversity of Mucoromycotina.</title>
        <authorList>
            <person name="Muszewska A."/>
            <person name="Okrasinska A."/>
            <person name="Steczkiewicz K."/>
            <person name="Drgas O."/>
            <person name="Orlowska M."/>
            <person name="Perlinska-Lenart U."/>
            <person name="Aleksandrzak-Piekarczyk T."/>
            <person name="Szatraj K."/>
            <person name="Zielenkiewicz U."/>
            <person name="Pilsyk S."/>
            <person name="Malc E."/>
            <person name="Mieczkowski P."/>
            <person name="Kruszewska J.S."/>
            <person name="Biernat P."/>
            <person name="Pawlowska J."/>
        </authorList>
    </citation>
    <scope>NUCLEOTIDE SEQUENCE</scope>
    <source>
        <strain evidence="7">WA0000018081</strain>
    </source>
</reference>
<dbReference type="GO" id="GO:0016705">
    <property type="term" value="F:oxidoreductase activity, acting on paired donors, with incorporation or reduction of molecular oxygen"/>
    <property type="evidence" value="ECO:0007669"/>
    <property type="project" value="InterPro"/>
</dbReference>
<dbReference type="InterPro" id="IPR036396">
    <property type="entry name" value="Cyt_P450_sf"/>
</dbReference>
<dbReference type="PRINTS" id="PR00463">
    <property type="entry name" value="EP450I"/>
</dbReference>
<keyword evidence="8" id="KW-1185">Reference proteome</keyword>
<dbReference type="EMBL" id="JAEPRE010000165">
    <property type="protein sequence ID" value="KAG2231155.1"/>
    <property type="molecule type" value="Genomic_DNA"/>
</dbReference>
<dbReference type="GO" id="GO:0020037">
    <property type="term" value="F:heme binding"/>
    <property type="evidence" value="ECO:0007669"/>
    <property type="project" value="InterPro"/>
</dbReference>
<dbReference type="PANTHER" id="PTHR46300">
    <property type="entry name" value="P450, PUTATIVE (EUROFUNG)-RELATED-RELATED"/>
    <property type="match status" value="1"/>
</dbReference>
<dbReference type="InterPro" id="IPR001128">
    <property type="entry name" value="Cyt_P450"/>
</dbReference>
<keyword evidence="4 5" id="KW-0349">Heme</keyword>
<gene>
    <name evidence="7" type="ORF">INT48_003363</name>
</gene>
<dbReference type="SUPFAM" id="SSF48264">
    <property type="entry name" value="Cytochrome P450"/>
    <property type="match status" value="1"/>
</dbReference>
<comment type="caution">
    <text evidence="7">The sequence shown here is derived from an EMBL/GenBank/DDBJ whole genome shotgun (WGS) entry which is preliminary data.</text>
</comment>
<evidence type="ECO:0000313" key="8">
    <source>
        <dbReference type="Proteomes" id="UP000613177"/>
    </source>
</evidence>
<organism evidence="7 8">
    <name type="scientific">Thamnidium elegans</name>
    <dbReference type="NCBI Taxonomy" id="101142"/>
    <lineage>
        <taxon>Eukaryota</taxon>
        <taxon>Fungi</taxon>
        <taxon>Fungi incertae sedis</taxon>
        <taxon>Mucoromycota</taxon>
        <taxon>Mucoromycotina</taxon>
        <taxon>Mucoromycetes</taxon>
        <taxon>Mucorales</taxon>
        <taxon>Mucorineae</taxon>
        <taxon>Mucoraceae</taxon>
        <taxon>Thamnidium</taxon>
    </lineage>
</organism>
<dbReference type="Gene3D" id="1.10.630.10">
    <property type="entry name" value="Cytochrome P450"/>
    <property type="match status" value="1"/>
</dbReference>
<feature type="signal peptide" evidence="6">
    <location>
        <begin position="1"/>
        <end position="18"/>
    </location>
</feature>
<accession>A0A8H7VS80</accession>
<dbReference type="PROSITE" id="PS00086">
    <property type="entry name" value="CYTOCHROME_P450"/>
    <property type="match status" value="1"/>
</dbReference>
<keyword evidence="6" id="KW-0732">Signal</keyword>
<dbReference type="PRINTS" id="PR00385">
    <property type="entry name" value="P450"/>
</dbReference>
<dbReference type="GO" id="GO:0005506">
    <property type="term" value="F:iron ion binding"/>
    <property type="evidence" value="ECO:0007669"/>
    <property type="project" value="InterPro"/>
</dbReference>
<comment type="similarity">
    <text evidence="5">Belongs to the cytochrome P450 family.</text>
</comment>
<dbReference type="PANTHER" id="PTHR46300:SF11">
    <property type="entry name" value="OXIDOREDUCTASE, PUTATIVE-RELATED"/>
    <property type="match status" value="1"/>
</dbReference>
<evidence type="ECO:0000256" key="5">
    <source>
        <dbReference type="RuleBase" id="RU000461"/>
    </source>
</evidence>
<keyword evidence="5" id="KW-0503">Monooxygenase</keyword>
<evidence type="ECO:0000256" key="4">
    <source>
        <dbReference type="PIRSR" id="PIRSR602401-1"/>
    </source>
</evidence>